<dbReference type="EMBL" id="AP009384">
    <property type="protein sequence ID" value="BAF86840.1"/>
    <property type="molecule type" value="Genomic_DNA"/>
</dbReference>
<evidence type="ECO:0000313" key="2">
    <source>
        <dbReference type="Proteomes" id="UP000000270"/>
    </source>
</evidence>
<dbReference type="STRING" id="438753.AZC_0842"/>
<proteinExistence type="predicted"/>
<dbReference type="KEGG" id="azc:AZC_0842"/>
<dbReference type="Proteomes" id="UP000000270">
    <property type="component" value="Chromosome"/>
</dbReference>
<dbReference type="HOGENOM" id="CLU_2505636_0_0_5"/>
<gene>
    <name evidence="1" type="ordered locus">AZC_0842</name>
</gene>
<reference evidence="1 2" key="1">
    <citation type="journal article" date="2007" name="Appl. Environ. Microbiol.">
        <title>Rhizobial factors required for stem nodule maturation and maintenance in Sesbania rostrata-Azorhizobium caulinodans ORS571 symbiosis.</title>
        <authorList>
            <person name="Suzuki S."/>
            <person name="Aono T."/>
            <person name="Lee KB."/>
            <person name="Suzuki T."/>
            <person name="Liu CT."/>
            <person name="Miwa H."/>
            <person name="Wakao S."/>
            <person name="Iki T."/>
            <person name="Oyaizu H."/>
        </authorList>
    </citation>
    <scope>NUCLEOTIDE SEQUENCE [LARGE SCALE GENOMIC DNA]</scope>
    <source>
        <strain evidence="2">ATCC 43989 / DSM 5975 / JCM 20966 / LMG 6465 / NBRC 14845 / NCIMB 13405 / ORS 571</strain>
    </source>
</reference>
<reference evidence="1 2" key="4">
    <citation type="journal article" date="2009" name="Appl. Environ. Microbiol.">
        <title>Comparative genome-wide transcriptional profiling of Azorhizobium caulinodans ORS571 grown under free-living and symbiotic conditions.</title>
        <authorList>
            <person name="Tsukada S."/>
            <person name="Aono T."/>
            <person name="Akiba N."/>
            <person name="Lee KB."/>
            <person name="Liu CT."/>
            <person name="Toyazaki H."/>
            <person name="Oyaizu H."/>
        </authorList>
    </citation>
    <scope>NUCLEOTIDE SEQUENCE [LARGE SCALE GENOMIC DNA]</scope>
    <source>
        <strain evidence="2">ATCC 43989 / DSM 5975 / JCM 20966 / LMG 6465 / NBRC 14845 / NCIMB 13405 / ORS 571</strain>
    </source>
</reference>
<name>A8HTJ1_AZOC5</name>
<evidence type="ECO:0000313" key="1">
    <source>
        <dbReference type="EMBL" id="BAF86840.1"/>
    </source>
</evidence>
<sequence>MAGDIVPLWGGELATGTTPVPCVVDMLRDLLARAERGEIVGLAVATVSGARTVETEWAEAGGFKLELAASVMTLHARMAGDLADL</sequence>
<reference evidence="1 2" key="3">
    <citation type="journal article" date="2008" name="BMC Genomics">
        <title>The genome of the versatile nitrogen fixer Azorhizobium caulinodans ORS571.</title>
        <authorList>
            <person name="Lee KB."/>
            <person name="Backer P.D."/>
            <person name="Aono T."/>
            <person name="Liu CT."/>
            <person name="Suzuki S."/>
            <person name="Suzuki T."/>
            <person name="Kaneko T."/>
            <person name="Yamada M."/>
            <person name="Tabata S."/>
            <person name="Kupfer D.M."/>
            <person name="Najar F.Z."/>
            <person name="Wiley G.B."/>
            <person name="Roe B."/>
            <person name="Binnewies T.T."/>
            <person name="Ussery D.W."/>
            <person name="D'Haeze W."/>
            <person name="Herder J.D."/>
            <person name="Gevers D."/>
            <person name="Vereecke D."/>
            <person name="Holsters M."/>
            <person name="Oyaizu H."/>
        </authorList>
    </citation>
    <scope>NUCLEOTIDE SEQUENCE [LARGE SCALE GENOMIC DNA]</scope>
    <source>
        <strain evidence="2">ATCC 43989 / DSM 5975 / JCM 20966 / LMG 6465 / NBRC 14845 / NCIMB 13405 / ORS 571</strain>
    </source>
</reference>
<reference evidence="1 2" key="6">
    <citation type="journal article" date="2011" name="Appl. Environ. Microbiol.">
        <title>Involvement of the azorhizobial chromosome partition gene (parA) in the onset of bacteroid differentiation during Sesbania rostrata stem nodule development.</title>
        <authorList>
            <person name="Liu CT."/>
            <person name="Lee KB."/>
            <person name="Wang YS."/>
            <person name="Peng MH."/>
            <person name="Lee KT."/>
            <person name="Suzuki S."/>
            <person name="Suzuki T."/>
            <person name="Oyaizu H."/>
        </authorList>
    </citation>
    <scope>NUCLEOTIDE SEQUENCE [LARGE SCALE GENOMIC DNA]</scope>
    <source>
        <strain evidence="2">ATCC 43989 / DSM 5975 / JCM 20966 / LMG 6465 / NBRC 14845 / NCIMB 13405 / ORS 571</strain>
    </source>
</reference>
<dbReference type="AlphaFoldDB" id="A8HTJ1"/>
<protein>
    <submittedName>
        <fullName evidence="1">Uncharacterized protein</fullName>
    </submittedName>
</protein>
<reference evidence="2" key="2">
    <citation type="submission" date="2007-04" db="EMBL/GenBank/DDBJ databases">
        <title>Complete genome sequence of the nitrogen-fixing bacterium Azorhizobium caulinodans ORS571.</title>
        <authorList>
            <person name="Lee K.B."/>
            <person name="Backer P.D."/>
            <person name="Aono T."/>
            <person name="Liu C.T."/>
            <person name="Suzuki S."/>
            <person name="Suzuki T."/>
            <person name="Kaneko T."/>
            <person name="Yamada M."/>
            <person name="Tabata S."/>
            <person name="Kupfer D.M."/>
            <person name="Najar F.Z."/>
            <person name="Wiley G.B."/>
            <person name="Roe B."/>
            <person name="Binnewies T."/>
            <person name="Ussery D."/>
            <person name="Vereecke D."/>
            <person name="Gevers D."/>
            <person name="Holsters M."/>
            <person name="Oyaizu H."/>
        </authorList>
    </citation>
    <scope>NUCLEOTIDE SEQUENCE [LARGE SCALE GENOMIC DNA]</scope>
    <source>
        <strain evidence="2">ATCC 43989 / DSM 5975 / JCM 20966 / LMG 6465 / NBRC 14845 / NCIMB 13405 / ORS 571</strain>
    </source>
</reference>
<organism evidence="1 2">
    <name type="scientific">Azorhizobium caulinodans (strain ATCC 43989 / DSM 5975 / JCM 20966 / LMG 6465 / NBRC 14845 / NCIMB 13405 / ORS 571)</name>
    <dbReference type="NCBI Taxonomy" id="438753"/>
    <lineage>
        <taxon>Bacteria</taxon>
        <taxon>Pseudomonadati</taxon>
        <taxon>Pseudomonadota</taxon>
        <taxon>Alphaproteobacteria</taxon>
        <taxon>Hyphomicrobiales</taxon>
        <taxon>Xanthobacteraceae</taxon>
        <taxon>Azorhizobium</taxon>
    </lineage>
</organism>
<keyword evidence="2" id="KW-1185">Reference proteome</keyword>
<reference evidence="1 2" key="5">
    <citation type="journal article" date="2010" name="Appl. Environ. Microbiol.">
        <title>phrR-like gene praR of Azorhizobium caulinodans ORS571 is essential for symbiosis with Sesbania rostrata and is involved in expression of reb genes.</title>
        <authorList>
            <person name="Akiba N."/>
            <person name="Aono T."/>
            <person name="Toyazaki H."/>
            <person name="Sato S."/>
            <person name="Oyaizu H."/>
        </authorList>
    </citation>
    <scope>NUCLEOTIDE SEQUENCE [LARGE SCALE GENOMIC DNA]</scope>
    <source>
        <strain evidence="2">ATCC 43989 / DSM 5975 / JCM 20966 / LMG 6465 / NBRC 14845 / NCIMB 13405 / ORS 571</strain>
    </source>
</reference>
<accession>A8HTJ1</accession>